<dbReference type="InterPro" id="IPR028979">
    <property type="entry name" value="Ser_kin/Pase_Hpr-like_N_sf"/>
</dbReference>
<dbReference type="SUPFAM" id="SSF75138">
    <property type="entry name" value="HprK N-terminal domain-like"/>
    <property type="match status" value="1"/>
</dbReference>
<dbReference type="InterPro" id="IPR010766">
    <property type="entry name" value="DRTGG"/>
</dbReference>
<dbReference type="Pfam" id="PF07085">
    <property type="entry name" value="DRTGG"/>
    <property type="match status" value="1"/>
</dbReference>
<protein>
    <submittedName>
        <fullName evidence="3">Serine kinase</fullName>
    </submittedName>
</protein>
<evidence type="ECO:0000313" key="4">
    <source>
        <dbReference type="Proteomes" id="UP000195975"/>
    </source>
</evidence>
<dbReference type="Proteomes" id="UP000195975">
    <property type="component" value="Unassembled WGS sequence"/>
</dbReference>
<comment type="caution">
    <text evidence="3">The sequence shown here is derived from an EMBL/GenBank/DDBJ whole genome shotgun (WGS) entry which is preliminary data.</text>
</comment>
<feature type="domain" description="DRTGG" evidence="2">
    <location>
        <begin position="6"/>
        <end position="107"/>
    </location>
</feature>
<dbReference type="Gene3D" id="3.40.1390.20">
    <property type="entry name" value="HprK N-terminal domain-like"/>
    <property type="match status" value="1"/>
</dbReference>
<keyword evidence="3" id="KW-0418">Kinase</keyword>
<proteinExistence type="predicted"/>
<comment type="subunit">
    <text evidence="1">Homohexamer.</text>
</comment>
<reference evidence="4" key="1">
    <citation type="submission" date="2017-04" db="EMBL/GenBank/DDBJ databases">
        <title>Function of individual gut microbiota members based on whole genome sequencing of pure cultures obtained from chicken caecum.</title>
        <authorList>
            <person name="Medvecky M."/>
            <person name="Cejkova D."/>
            <person name="Polansky O."/>
            <person name="Karasova D."/>
            <person name="Kubasova T."/>
            <person name="Cizek A."/>
            <person name="Rychlik I."/>
        </authorList>
    </citation>
    <scope>NUCLEOTIDE SEQUENCE [LARGE SCALE GENOMIC DNA]</scope>
    <source>
        <strain evidence="4">An42</strain>
    </source>
</reference>
<sequence length="112" mass="11960">MKVSDLVKELNLTVFCGEAGLDAEISGGYTSDLLSDVMGHIDEGMLWITMQTHQNILAVATLKDAAAVLIVNGASPDEETLDKGKDENVPLLGTQLSAFEATGKIYHLLQQA</sequence>
<dbReference type="EMBL" id="NFIJ01000009">
    <property type="protein sequence ID" value="OUO05015.1"/>
    <property type="molecule type" value="Genomic_DNA"/>
</dbReference>
<dbReference type="GO" id="GO:0016301">
    <property type="term" value="F:kinase activity"/>
    <property type="evidence" value="ECO:0007669"/>
    <property type="project" value="UniProtKB-KW"/>
</dbReference>
<evidence type="ECO:0000313" key="3">
    <source>
        <dbReference type="EMBL" id="OUO05015.1"/>
    </source>
</evidence>
<organism evidence="3 4">
    <name type="scientific">Parabacteroides johnsonii</name>
    <dbReference type="NCBI Taxonomy" id="387661"/>
    <lineage>
        <taxon>Bacteria</taxon>
        <taxon>Pseudomonadati</taxon>
        <taxon>Bacteroidota</taxon>
        <taxon>Bacteroidia</taxon>
        <taxon>Bacteroidales</taxon>
        <taxon>Tannerellaceae</taxon>
        <taxon>Parabacteroides</taxon>
    </lineage>
</organism>
<evidence type="ECO:0000256" key="1">
    <source>
        <dbReference type="ARBA" id="ARBA00011643"/>
    </source>
</evidence>
<gene>
    <name evidence="3" type="ORF">B5F96_09785</name>
</gene>
<dbReference type="RefSeq" id="WP_021862015.1">
    <property type="nucleotide sequence ID" value="NZ_CAJLBM010000033.1"/>
</dbReference>
<dbReference type="AlphaFoldDB" id="A0A9Q5SRS3"/>
<name>A0A9Q5SRS3_9BACT</name>
<keyword evidence="3" id="KW-0808">Transferase</keyword>
<evidence type="ECO:0000259" key="2">
    <source>
        <dbReference type="Pfam" id="PF07085"/>
    </source>
</evidence>
<accession>A0A9Q5SRS3</accession>